<accession>A0ABN2IXC4</accession>
<dbReference type="Pfam" id="PF10946">
    <property type="entry name" value="DUF2625"/>
    <property type="match status" value="1"/>
</dbReference>
<name>A0ABN2IXC4_9ACTN</name>
<proteinExistence type="predicted"/>
<dbReference type="InterPro" id="IPR021239">
    <property type="entry name" value="DUF2625"/>
</dbReference>
<organism evidence="1 2">
    <name type="scientific">Fodinicola feengrottensis</name>
    <dbReference type="NCBI Taxonomy" id="435914"/>
    <lineage>
        <taxon>Bacteria</taxon>
        <taxon>Bacillati</taxon>
        <taxon>Actinomycetota</taxon>
        <taxon>Actinomycetes</taxon>
        <taxon>Mycobacteriales</taxon>
        <taxon>Fodinicola</taxon>
    </lineage>
</organism>
<dbReference type="NCBIfam" id="NF008496">
    <property type="entry name" value="PRK11408.1-3"/>
    <property type="match status" value="1"/>
</dbReference>
<evidence type="ECO:0000313" key="1">
    <source>
        <dbReference type="EMBL" id="GAA1713616.1"/>
    </source>
</evidence>
<sequence>MRSLTELTEVDEPAWPTIMAEISESPLTVKTLPADEEHGSACLHWLQVTARSPLGAMALHCGGILLDHGWVRIYGGATDFPSLRSVNGISDDDATPPSGSLVVGHDVLGGVFSLNGMDSQAWGRGAPGEIAYFAPDSLRWESLGAGYGAWLSWLLSGRTNQFYQDLRWPGWETESAAVGLTEGLSVVPFLWSKEGRQDLSATSRRAVPMHEVLGMSSDVSQQFDGADPGFLGLL</sequence>
<comment type="caution">
    <text evidence="1">The sequence shown here is derived from an EMBL/GenBank/DDBJ whole genome shotgun (WGS) entry which is preliminary data.</text>
</comment>
<keyword evidence="2" id="KW-1185">Reference proteome</keyword>
<gene>
    <name evidence="1" type="ORF">GCM10009765_73380</name>
</gene>
<evidence type="ECO:0000313" key="2">
    <source>
        <dbReference type="Proteomes" id="UP001500618"/>
    </source>
</evidence>
<dbReference type="Proteomes" id="UP001500618">
    <property type="component" value="Unassembled WGS sequence"/>
</dbReference>
<dbReference type="EMBL" id="BAAANY010000038">
    <property type="protein sequence ID" value="GAA1713616.1"/>
    <property type="molecule type" value="Genomic_DNA"/>
</dbReference>
<dbReference type="RefSeq" id="WP_163568903.1">
    <property type="nucleotide sequence ID" value="NZ_BAAANY010000038.1"/>
</dbReference>
<protein>
    <submittedName>
        <fullName evidence="1">DUF2625 domain-containing protein</fullName>
    </submittedName>
</protein>
<reference evidence="1 2" key="1">
    <citation type="journal article" date="2019" name="Int. J. Syst. Evol. Microbiol.">
        <title>The Global Catalogue of Microorganisms (GCM) 10K type strain sequencing project: providing services to taxonomists for standard genome sequencing and annotation.</title>
        <authorList>
            <consortium name="The Broad Institute Genomics Platform"/>
            <consortium name="The Broad Institute Genome Sequencing Center for Infectious Disease"/>
            <person name="Wu L."/>
            <person name="Ma J."/>
        </authorList>
    </citation>
    <scope>NUCLEOTIDE SEQUENCE [LARGE SCALE GENOMIC DNA]</scope>
    <source>
        <strain evidence="1 2">JCM 14718</strain>
    </source>
</reference>